<dbReference type="SUPFAM" id="SSF49562">
    <property type="entry name" value="C2 domain (Calcium/lipid-binding domain, CaLB)"/>
    <property type="match status" value="1"/>
</dbReference>
<dbReference type="GeneTree" id="ENSGT00390000009196"/>
<dbReference type="CDD" id="cd08692">
    <property type="entry name" value="C2B_Tac2-N"/>
    <property type="match status" value="1"/>
</dbReference>
<evidence type="ECO:0000256" key="1">
    <source>
        <dbReference type="SAM" id="MobiDB-lite"/>
    </source>
</evidence>
<dbReference type="SMART" id="SM00239">
    <property type="entry name" value="C2"/>
    <property type="match status" value="1"/>
</dbReference>
<dbReference type="InterPro" id="IPR037788">
    <property type="entry name" value="C2B_Tac2-N"/>
</dbReference>
<feature type="domain" description="C2" evidence="2">
    <location>
        <begin position="285"/>
        <end position="407"/>
    </location>
</feature>
<dbReference type="InterPro" id="IPR000008">
    <property type="entry name" value="C2_dom"/>
</dbReference>
<dbReference type="PANTHER" id="PTHR46887">
    <property type="entry name" value="TANDEM C2 DOMAINS NUCLEAR PROTEIN"/>
    <property type="match status" value="1"/>
</dbReference>
<dbReference type="AlphaFoldDB" id="A0A2K6UFU2"/>
<organism evidence="3 4">
    <name type="scientific">Saimiri boliviensis boliviensis</name>
    <name type="common">Bolivian squirrel monkey</name>
    <dbReference type="NCBI Taxonomy" id="39432"/>
    <lineage>
        <taxon>Eukaryota</taxon>
        <taxon>Metazoa</taxon>
        <taxon>Chordata</taxon>
        <taxon>Craniata</taxon>
        <taxon>Vertebrata</taxon>
        <taxon>Euteleostomi</taxon>
        <taxon>Mammalia</taxon>
        <taxon>Eutheria</taxon>
        <taxon>Euarchontoglires</taxon>
        <taxon>Primates</taxon>
        <taxon>Haplorrhini</taxon>
        <taxon>Platyrrhini</taxon>
        <taxon>Cebidae</taxon>
        <taxon>Saimiriinae</taxon>
        <taxon>Saimiri</taxon>
    </lineage>
</organism>
<feature type="compositionally biased region" description="Low complexity" evidence="1">
    <location>
        <begin position="192"/>
        <end position="211"/>
    </location>
</feature>
<evidence type="ECO:0000259" key="2">
    <source>
        <dbReference type="PROSITE" id="PS50004"/>
    </source>
</evidence>
<dbReference type="InterPro" id="IPR035892">
    <property type="entry name" value="C2_domain_sf"/>
</dbReference>
<dbReference type="Gene3D" id="2.60.40.150">
    <property type="entry name" value="C2 domain"/>
    <property type="match status" value="1"/>
</dbReference>
<reference evidence="3" key="1">
    <citation type="submission" date="2025-08" db="UniProtKB">
        <authorList>
            <consortium name="Ensembl"/>
        </authorList>
    </citation>
    <scope>IDENTIFICATION</scope>
</reference>
<name>A0A2K6UFU2_SAIBB</name>
<dbReference type="Ensembl" id="ENSSBOT00000047681.1">
    <property type="protein sequence ID" value="ENSSBOP00000030794.1"/>
    <property type="gene ID" value="ENSSBOG00000031650.1"/>
</dbReference>
<evidence type="ECO:0000313" key="4">
    <source>
        <dbReference type="Proteomes" id="UP000233220"/>
    </source>
</evidence>
<dbReference type="Proteomes" id="UP000233220">
    <property type="component" value="Unplaced"/>
</dbReference>
<accession>A0A2K6UFU2</accession>
<dbReference type="PANTHER" id="PTHR46887:SF1">
    <property type="entry name" value="TANDEM C2 DOMAINS NUCLEAR PROTEIN"/>
    <property type="match status" value="1"/>
</dbReference>
<dbReference type="GO" id="GO:0005634">
    <property type="term" value="C:nucleus"/>
    <property type="evidence" value="ECO:0007669"/>
    <property type="project" value="InterPro"/>
</dbReference>
<gene>
    <name evidence="3" type="primary">TC2N</name>
</gene>
<dbReference type="InterPro" id="IPR030542">
    <property type="entry name" value="Tac2-N"/>
</dbReference>
<proteinExistence type="predicted"/>
<dbReference type="Pfam" id="PF00168">
    <property type="entry name" value="C2"/>
    <property type="match status" value="1"/>
</dbReference>
<keyword evidence="4" id="KW-1185">Reference proteome</keyword>
<evidence type="ECO:0000313" key="3">
    <source>
        <dbReference type="Ensembl" id="ENSSBOP00000030794.1"/>
    </source>
</evidence>
<dbReference type="PROSITE" id="PS50004">
    <property type="entry name" value="C2"/>
    <property type="match status" value="1"/>
</dbReference>
<feature type="region of interest" description="Disordered" evidence="1">
    <location>
        <begin position="189"/>
        <end position="215"/>
    </location>
</feature>
<protein>
    <submittedName>
        <fullName evidence="3">Tandem C2 domains, nuclear</fullName>
    </submittedName>
</protein>
<sequence>MATEFIKSCCRGCFYGETEKHNFSVERDYKATLPNSQNAAISVPPLTSVSVKPQFGCTEDYLLSKLPSDGKEVPFVVPKFKLSYIQPRTQGTASHLEELEGSARASFGDRKVELSGSSQHGPSYDVYNPFYMYQHISPDLSRRFPPRSEVTRLYGSVCDLRTNKLPGSPGLSKSMFDLTSTSQRFIQRHDSLSSVPSSSSSRKNSQGSNRSLDTITLSGDERDFGRLNVKLFYNSSVEQIWITVLQCRDLSWPSSYGDTPTVSIKGILTLPKPVHFKSSAKEGSNVCHAELELGTCFQAVNSRIQLQILEAHYLPSSSTPLTLSFFVKVGMFSSGELIYKKKTRLLKASNGRVKWGETMIFPLIQGEKEIVFLIKLYSRSSVRRKHFVGQVWISEDSNNIEAVNQWKETVINPEKVVVKWHRLNPS</sequence>
<reference evidence="3" key="2">
    <citation type="submission" date="2025-09" db="UniProtKB">
        <authorList>
            <consortium name="Ensembl"/>
        </authorList>
    </citation>
    <scope>IDENTIFICATION</scope>
</reference>